<dbReference type="CDD" id="cd02440">
    <property type="entry name" value="AdoMet_MTases"/>
    <property type="match status" value="1"/>
</dbReference>
<feature type="domain" description="Methyltransferase type 11" evidence="1">
    <location>
        <begin position="172"/>
        <end position="265"/>
    </location>
</feature>
<sequence length="380" mass="43009">MNNTKHIQACCDVLAELLAERTKFSPQSLEYLKHDKIISAYFACIRAHLEYDIRPYYASQRIRDFLNATYQDNPFVPKHLDGIDLAVHKLPASTPKNDCLLTQIRNSDIPIAVDVFRPRLAAYRQFLADNVQFYAERFGANALHGAGYFFQKTLEHFITSYLIGLNHAKVILDIGAAGHTYAKIIKNNYPEAVVIAQDLCFPAAAKELGANVFQLGGSAAALPLDDSTVDFVTFHCSVEHFEGSADLECLREVERILKPGGKAVIIPLHHNSRYSIVINPISGPFADDAFMQKVLLQEVVENNACCHYSTAYISRFVRQYSAGMLFERLLSKLALSAKIYAIEIDHEFEEEEILSHEYLNGLYSKYIPHHQRFFLELSKQ</sequence>
<dbReference type="InterPro" id="IPR029063">
    <property type="entry name" value="SAM-dependent_MTases_sf"/>
</dbReference>
<keyword evidence="3" id="KW-1185">Reference proteome</keyword>
<dbReference type="Gene3D" id="3.40.50.150">
    <property type="entry name" value="Vaccinia Virus protein VP39"/>
    <property type="match status" value="1"/>
</dbReference>
<dbReference type="RefSeq" id="WP_305730913.1">
    <property type="nucleotide sequence ID" value="NZ_OW150024.1"/>
</dbReference>
<dbReference type="Pfam" id="PF08241">
    <property type="entry name" value="Methyltransf_11"/>
    <property type="match status" value="1"/>
</dbReference>
<evidence type="ECO:0000259" key="1">
    <source>
        <dbReference type="Pfam" id="PF08241"/>
    </source>
</evidence>
<protein>
    <recommendedName>
        <fullName evidence="1">Methyltransferase type 11 domain-containing protein</fullName>
    </recommendedName>
</protein>
<dbReference type="EMBL" id="OW150024">
    <property type="protein sequence ID" value="CAH2029936.1"/>
    <property type="molecule type" value="Genomic_DNA"/>
</dbReference>
<accession>A0ABN8HBC6</accession>
<dbReference type="InterPro" id="IPR013216">
    <property type="entry name" value="Methyltransf_11"/>
</dbReference>
<proteinExistence type="predicted"/>
<dbReference type="SUPFAM" id="SSF53335">
    <property type="entry name" value="S-adenosyl-L-methionine-dependent methyltransferases"/>
    <property type="match status" value="1"/>
</dbReference>
<name>A0ABN8HBC6_9BACT</name>
<evidence type="ECO:0000313" key="2">
    <source>
        <dbReference type="EMBL" id="CAH2029936.1"/>
    </source>
</evidence>
<dbReference type="Proteomes" id="UP001295463">
    <property type="component" value="Chromosome"/>
</dbReference>
<gene>
    <name evidence="2" type="ORF">GEAMG1_0114</name>
</gene>
<evidence type="ECO:0000313" key="3">
    <source>
        <dbReference type="Proteomes" id="UP001295463"/>
    </source>
</evidence>
<organism evidence="2 3">
    <name type="scientific">Trichlorobacter ammonificans</name>
    <dbReference type="NCBI Taxonomy" id="2916410"/>
    <lineage>
        <taxon>Bacteria</taxon>
        <taxon>Pseudomonadati</taxon>
        <taxon>Thermodesulfobacteriota</taxon>
        <taxon>Desulfuromonadia</taxon>
        <taxon>Geobacterales</taxon>
        <taxon>Geobacteraceae</taxon>
        <taxon>Trichlorobacter</taxon>
    </lineage>
</organism>
<reference evidence="2 3" key="1">
    <citation type="submission" date="2022-03" db="EMBL/GenBank/DDBJ databases">
        <authorList>
            <person name="Koch H."/>
        </authorList>
    </citation>
    <scope>NUCLEOTIDE SEQUENCE [LARGE SCALE GENOMIC DNA]</scope>
    <source>
        <strain evidence="2 3">G1</strain>
    </source>
</reference>